<accession>A0A227KA68</accession>
<evidence type="ECO:0000313" key="10">
    <source>
        <dbReference type="EMBL" id="OXE44350.1"/>
    </source>
</evidence>
<organism evidence="10 11">
    <name type="scientific">Turicimonas muris</name>
    <dbReference type="NCBI Taxonomy" id="1796652"/>
    <lineage>
        <taxon>Bacteria</taxon>
        <taxon>Pseudomonadati</taxon>
        <taxon>Pseudomonadota</taxon>
        <taxon>Betaproteobacteria</taxon>
        <taxon>Burkholderiales</taxon>
        <taxon>Sutterellaceae</taxon>
        <taxon>Turicimonas</taxon>
    </lineage>
</organism>
<gene>
    <name evidence="10" type="ORF">ADH67_12560</name>
</gene>
<evidence type="ECO:0000256" key="1">
    <source>
        <dbReference type="ARBA" id="ARBA00001926"/>
    </source>
</evidence>
<evidence type="ECO:0000256" key="6">
    <source>
        <dbReference type="ARBA" id="ARBA00022982"/>
    </source>
</evidence>
<evidence type="ECO:0000256" key="7">
    <source>
        <dbReference type="ARBA" id="ARBA00023004"/>
    </source>
</evidence>
<keyword evidence="8" id="KW-0732">Signal</keyword>
<dbReference type="SUPFAM" id="SSF48695">
    <property type="entry name" value="Multiheme cytochromes"/>
    <property type="match status" value="1"/>
</dbReference>
<evidence type="ECO:0000256" key="3">
    <source>
        <dbReference type="ARBA" id="ARBA00022448"/>
    </source>
</evidence>
<keyword evidence="6" id="KW-0249">Electron transport</keyword>
<feature type="signal peptide" evidence="8">
    <location>
        <begin position="1"/>
        <end position="21"/>
    </location>
</feature>
<evidence type="ECO:0000256" key="4">
    <source>
        <dbReference type="ARBA" id="ARBA00022617"/>
    </source>
</evidence>
<comment type="cofactor">
    <cofactor evidence="1">
        <name>heme c</name>
        <dbReference type="ChEBI" id="CHEBI:61717"/>
    </cofactor>
</comment>
<keyword evidence="4" id="KW-0349">Heme</keyword>
<dbReference type="Pfam" id="PF14537">
    <property type="entry name" value="Cytochrom_c3_2"/>
    <property type="match status" value="1"/>
</dbReference>
<dbReference type="Proteomes" id="UP000214610">
    <property type="component" value="Unassembled WGS sequence"/>
</dbReference>
<dbReference type="Gene3D" id="1.10.1130.10">
    <property type="entry name" value="Flavocytochrome C3, Chain A"/>
    <property type="match status" value="1"/>
</dbReference>
<protein>
    <recommendedName>
        <fullName evidence="9">Tetrahaem cytochrome domain-containing protein</fullName>
    </recommendedName>
</protein>
<dbReference type="GeneID" id="78363546"/>
<feature type="chain" id="PRO_5011304484" description="Tetrahaem cytochrome domain-containing protein" evidence="8">
    <location>
        <begin position="22"/>
        <end position="111"/>
    </location>
</feature>
<dbReference type="EMBL" id="NHMP01000013">
    <property type="protein sequence ID" value="OXE44350.1"/>
    <property type="molecule type" value="Genomic_DNA"/>
</dbReference>
<keyword evidence="7" id="KW-0408">Iron</keyword>
<reference evidence="11" key="1">
    <citation type="submission" date="2017-05" db="EMBL/GenBank/DDBJ databases">
        <title>Improved OligoMM genomes.</title>
        <authorList>
            <person name="Garzetti D."/>
        </authorList>
    </citation>
    <scope>NUCLEOTIDE SEQUENCE [LARGE SCALE GENOMIC DNA]</scope>
    <source>
        <strain evidence="11">YL45</strain>
    </source>
</reference>
<evidence type="ECO:0000259" key="9">
    <source>
        <dbReference type="Pfam" id="PF14537"/>
    </source>
</evidence>
<dbReference type="GO" id="GO:0046872">
    <property type="term" value="F:metal ion binding"/>
    <property type="evidence" value="ECO:0007669"/>
    <property type="project" value="UniProtKB-KW"/>
</dbReference>
<keyword evidence="5" id="KW-0479">Metal-binding</keyword>
<comment type="subcellular location">
    <subcellularLocation>
        <location evidence="2">Cell envelope</location>
    </subcellularLocation>
</comment>
<evidence type="ECO:0000313" key="11">
    <source>
        <dbReference type="Proteomes" id="UP000214610"/>
    </source>
</evidence>
<name>A0A227KA68_9BURK</name>
<sequence length="111" mass="12161">MKLLKSIIFSAFAFLALQASAAPDMLADRHVQKGNTCAACHTENPPAQTVPTSQCQKCHGDYEALKQKTSSLKPNPHYTHMGDQPCEECHKGHSTPVNMCATCHKIKLNVK</sequence>
<evidence type="ECO:0000256" key="8">
    <source>
        <dbReference type="SAM" id="SignalP"/>
    </source>
</evidence>
<evidence type="ECO:0000256" key="5">
    <source>
        <dbReference type="ARBA" id="ARBA00022723"/>
    </source>
</evidence>
<evidence type="ECO:0000256" key="2">
    <source>
        <dbReference type="ARBA" id="ARBA00004196"/>
    </source>
</evidence>
<keyword evidence="11" id="KW-1185">Reference proteome</keyword>
<proteinExistence type="predicted"/>
<feature type="domain" description="Tetrahaem cytochrome" evidence="9">
    <location>
        <begin position="30"/>
        <end position="105"/>
    </location>
</feature>
<dbReference type="InterPro" id="IPR012286">
    <property type="entry name" value="Tetrahaem_cytochrome"/>
</dbReference>
<dbReference type="InterPro" id="IPR036280">
    <property type="entry name" value="Multihaem_cyt_sf"/>
</dbReference>
<dbReference type="AlphaFoldDB" id="A0A227KA68"/>
<comment type="caution">
    <text evidence="10">The sequence shown here is derived from an EMBL/GenBank/DDBJ whole genome shotgun (WGS) entry which is preliminary data.</text>
</comment>
<dbReference type="RefSeq" id="WP_066591665.1">
    <property type="nucleotide sequence ID" value="NZ_CAJTBZ010000029.1"/>
</dbReference>
<keyword evidence="3" id="KW-0813">Transport</keyword>
<dbReference type="GO" id="GO:0030313">
    <property type="term" value="C:cell envelope"/>
    <property type="evidence" value="ECO:0007669"/>
    <property type="project" value="UniProtKB-SubCell"/>
</dbReference>